<feature type="transmembrane region" description="Helical" evidence="1">
    <location>
        <begin position="12"/>
        <end position="30"/>
    </location>
</feature>
<gene>
    <name evidence="2" type="ORF">BLNAU_22409</name>
</gene>
<proteinExistence type="predicted"/>
<evidence type="ECO:0000313" key="3">
    <source>
        <dbReference type="Proteomes" id="UP001281761"/>
    </source>
</evidence>
<organism evidence="2 3">
    <name type="scientific">Blattamonas nauphoetae</name>
    <dbReference type="NCBI Taxonomy" id="2049346"/>
    <lineage>
        <taxon>Eukaryota</taxon>
        <taxon>Metamonada</taxon>
        <taxon>Preaxostyla</taxon>
        <taxon>Oxymonadida</taxon>
        <taxon>Blattamonas</taxon>
    </lineage>
</organism>
<keyword evidence="1" id="KW-0472">Membrane</keyword>
<dbReference type="EMBL" id="JARBJD010000390">
    <property type="protein sequence ID" value="KAK2942682.1"/>
    <property type="molecule type" value="Genomic_DNA"/>
</dbReference>
<sequence>MSHSKIVNSAESLIVNPFLTVILILMISIVNTNLGGDRTCEHICSGYFNSQSRSRLQIFMKLMNTDI</sequence>
<comment type="caution">
    <text evidence="2">The sequence shown here is derived from an EMBL/GenBank/DDBJ whole genome shotgun (WGS) entry which is preliminary data.</text>
</comment>
<reference evidence="2 3" key="1">
    <citation type="journal article" date="2022" name="bioRxiv">
        <title>Genomics of Preaxostyla Flagellates Illuminates Evolutionary Transitions and the Path Towards Mitochondrial Loss.</title>
        <authorList>
            <person name="Novak L.V.F."/>
            <person name="Treitli S.C."/>
            <person name="Pyrih J."/>
            <person name="Halakuc P."/>
            <person name="Pipaliya S.V."/>
            <person name="Vacek V."/>
            <person name="Brzon O."/>
            <person name="Soukal P."/>
            <person name="Eme L."/>
            <person name="Dacks J.B."/>
            <person name="Karnkowska A."/>
            <person name="Elias M."/>
            <person name="Hampl V."/>
        </authorList>
    </citation>
    <scope>NUCLEOTIDE SEQUENCE [LARGE SCALE GENOMIC DNA]</scope>
    <source>
        <strain evidence="2">NAU3</strain>
        <tissue evidence="2">Gut</tissue>
    </source>
</reference>
<keyword evidence="1" id="KW-0812">Transmembrane</keyword>
<keyword evidence="1" id="KW-1133">Transmembrane helix</keyword>
<name>A0ABQ9WT64_9EUKA</name>
<dbReference type="Proteomes" id="UP001281761">
    <property type="component" value="Unassembled WGS sequence"/>
</dbReference>
<protein>
    <submittedName>
        <fullName evidence="2">Uncharacterized protein</fullName>
    </submittedName>
</protein>
<evidence type="ECO:0000313" key="2">
    <source>
        <dbReference type="EMBL" id="KAK2942682.1"/>
    </source>
</evidence>
<accession>A0ABQ9WT64</accession>
<evidence type="ECO:0000256" key="1">
    <source>
        <dbReference type="SAM" id="Phobius"/>
    </source>
</evidence>
<keyword evidence="3" id="KW-1185">Reference proteome</keyword>